<evidence type="ECO:0000313" key="1">
    <source>
        <dbReference type="EMBL" id="ARH53493.1"/>
    </source>
</evidence>
<dbReference type="GeneID" id="32956318"/>
<keyword evidence="1" id="KW-0934">Plastid</keyword>
<dbReference type="RefSeq" id="YP_009378441.1">
    <property type="nucleotide sequence ID" value="NC_034908.1"/>
</dbReference>
<reference evidence="1" key="1">
    <citation type="submission" date="2016-11" db="EMBL/GenBank/DDBJ databases">
        <title>The complete chloroplast genome sequence of Schidandra chinensis, an important Traditional Chinese Medicine (TCM).</title>
        <authorList>
            <person name="Haojie G."/>
        </authorList>
    </citation>
    <scope>NUCLEOTIDE SEQUENCE</scope>
</reference>
<keyword evidence="1" id="KW-0150">Chloroplast</keyword>
<protein>
    <submittedName>
        <fullName evidence="1">Photosystem II protein N</fullName>
    </submittedName>
</protein>
<dbReference type="EMBL" id="KY111264">
    <property type="protein sequence ID" value="ARH53493.1"/>
    <property type="molecule type" value="Genomic_DNA"/>
</dbReference>
<proteinExistence type="predicted"/>
<name>A0A1W5XCA7_SCHCH</name>
<dbReference type="AlphaFoldDB" id="A0A1W5XCA7"/>
<gene>
    <name evidence="1" type="primary">psbN</name>
</gene>
<geneLocation type="chloroplast" evidence="1"/>
<organism evidence="1">
    <name type="scientific">Schisandra chinensis</name>
    <name type="common">Chinese magnolia vine</name>
    <name type="synonym">Kadsura chinensis</name>
    <dbReference type="NCBI Taxonomy" id="50507"/>
    <lineage>
        <taxon>Eukaryota</taxon>
        <taxon>Viridiplantae</taxon>
        <taxon>Streptophyta</taxon>
        <taxon>Embryophyta</taxon>
        <taxon>Tracheophyta</taxon>
        <taxon>Spermatophyta</taxon>
        <taxon>Magnoliopsida</taxon>
        <taxon>Austrobaileyales</taxon>
        <taxon>Schisandraceae</taxon>
        <taxon>Schisandra</taxon>
    </lineage>
</organism>
<accession>A0A1W5XCA7</accession>
<sequence length="99" mass="11638">MVCVAINPIALVVRSVDFVYHSIVNKRSYRRSIVVLKLPNNGNSNSSRHLHIWFTCKLYWVRLIYCFWATLSTTKRSIRGTRGLVEIMNLPMREVHYLN</sequence>